<keyword evidence="8" id="KW-0175">Coiled coil</keyword>
<proteinExistence type="inferred from homology"/>
<dbReference type="InterPro" id="IPR018957">
    <property type="entry name" value="Znf_C3HC4_RING-type"/>
</dbReference>
<reference evidence="11" key="2">
    <citation type="submission" date="2025-09" db="UniProtKB">
        <authorList>
            <consortium name="Ensembl"/>
        </authorList>
    </citation>
    <scope>IDENTIFICATION</scope>
</reference>
<dbReference type="PANTHER" id="PTHR25462">
    <property type="entry name" value="BONUS, ISOFORM C-RELATED"/>
    <property type="match status" value="1"/>
</dbReference>
<dbReference type="GO" id="GO:0006513">
    <property type="term" value="P:protein monoubiquitination"/>
    <property type="evidence" value="ECO:0007669"/>
    <property type="project" value="TreeGrafter"/>
</dbReference>
<feature type="domain" description="RING-type" evidence="9">
    <location>
        <begin position="16"/>
        <end position="57"/>
    </location>
</feature>
<dbReference type="Pfam" id="PF00097">
    <property type="entry name" value="zf-C3HC4"/>
    <property type="match status" value="1"/>
</dbReference>
<keyword evidence="5 7" id="KW-0863">Zinc-finger</keyword>
<evidence type="ECO:0000259" key="10">
    <source>
        <dbReference type="PROSITE" id="PS50119"/>
    </source>
</evidence>
<dbReference type="Gene3D" id="3.30.160.60">
    <property type="entry name" value="Classic Zinc Finger"/>
    <property type="match status" value="1"/>
</dbReference>
<dbReference type="SMART" id="SM00336">
    <property type="entry name" value="BBOX"/>
    <property type="match status" value="2"/>
</dbReference>
<feature type="domain" description="B box-type" evidence="10">
    <location>
        <begin position="87"/>
        <end position="138"/>
    </location>
</feature>
<dbReference type="SUPFAM" id="SSF101898">
    <property type="entry name" value="NHL repeat"/>
    <property type="match status" value="1"/>
</dbReference>
<evidence type="ECO:0000256" key="6">
    <source>
        <dbReference type="ARBA" id="ARBA00022833"/>
    </source>
</evidence>
<evidence type="ECO:0000256" key="1">
    <source>
        <dbReference type="ARBA" id="ARBA00000900"/>
    </source>
</evidence>
<feature type="domain" description="B box-type" evidence="10">
    <location>
        <begin position="153"/>
        <end position="193"/>
    </location>
</feature>
<reference evidence="11" key="1">
    <citation type="submission" date="2025-08" db="UniProtKB">
        <authorList>
            <consortium name="Ensembl"/>
        </authorList>
    </citation>
    <scope>IDENTIFICATION</scope>
</reference>
<dbReference type="EC" id="2.3.2.27" evidence="3"/>
<comment type="similarity">
    <text evidence="2">Belongs to the TRIM/RBCC family.</text>
</comment>
<keyword evidence="6" id="KW-0862">Zinc</keyword>
<dbReference type="InterPro" id="IPR001841">
    <property type="entry name" value="Znf_RING"/>
</dbReference>
<dbReference type="Gene3D" id="2.120.10.30">
    <property type="entry name" value="TolB, C-terminal domain"/>
    <property type="match status" value="1"/>
</dbReference>
<dbReference type="GeneTree" id="ENSGT00940000162489"/>
<dbReference type="SMART" id="SM00184">
    <property type="entry name" value="RING"/>
    <property type="match status" value="1"/>
</dbReference>
<dbReference type="InterPro" id="IPR011042">
    <property type="entry name" value="6-blade_b-propeller_TolB-like"/>
</dbReference>
<evidence type="ECO:0000256" key="3">
    <source>
        <dbReference type="ARBA" id="ARBA00012483"/>
    </source>
</evidence>
<evidence type="ECO:0000256" key="7">
    <source>
        <dbReference type="PROSITE-ProRule" id="PRU00024"/>
    </source>
</evidence>
<keyword evidence="12" id="KW-1185">Reference proteome</keyword>
<dbReference type="Gene3D" id="3.30.40.10">
    <property type="entry name" value="Zinc/RING finger domain, C3HC4 (zinc finger)"/>
    <property type="match status" value="1"/>
</dbReference>
<dbReference type="Proteomes" id="UP000261540">
    <property type="component" value="Unplaced"/>
</dbReference>
<dbReference type="CDD" id="cd19810">
    <property type="entry name" value="Bbox1_TRIM56_C-V"/>
    <property type="match status" value="1"/>
</dbReference>
<dbReference type="PROSITE" id="PS50089">
    <property type="entry name" value="ZF_RING_2"/>
    <property type="match status" value="1"/>
</dbReference>
<evidence type="ECO:0000256" key="5">
    <source>
        <dbReference type="ARBA" id="ARBA00022771"/>
    </source>
</evidence>
<dbReference type="STRING" id="1676925.ENSPKIP00000024557"/>
<dbReference type="InterPro" id="IPR000315">
    <property type="entry name" value="Znf_B-box"/>
</dbReference>
<sequence>MASQLSDKIQEHFLECKICFEVYRTPRTLVCLHSFCEPCLEKLLDKATGTVTCPDCRMVSDLKGSVSNAKASFFINSLLDLLHSKTAKETFCSVCLALGKNNVPASSRCLDCADFLCLACAEVHCLSKLTLDHRVVSLTDFSAGLHDEEARLKQEHRCQSHREPLRFFCDTCCSPICRDCRMLGHFSHEVQSLGQAALARRPHLEQLISSLDSNIESLTQKEQEVDSAIQQLEEDKEMIEDQLSGYVSEIIEQLFAQKSAISEQLSIFVEQQKQKCLSIKDDVHHLVSSAHNTKEFSTQVLQKGKDYEVLDLEGAIQGQIERLQKINIPEIERQTPILTISGGSESFCIKTEIFKLRFDSASNSLENSTTGDTNTSSEMKLSAETTIEKSPENPTVPQTVEHNEPTSFTPVPHQADGQNLPTYFSVIRSFDVSDAFYSNEENITGIALFPSRDIVIADNANNIIKRVIRTGKIRETISTDNRGWDDLEPFSTVICDNTIFFTSGSRLFKIPPSEDDDFIQVCNLRGSHDKYCIAAYEDEYIAVSEGIGCCLSLYTTEGNLVGRVSPSFYEGKFTFFTVNSREEFIVSDTKNRRVLIISREGNIMHICSDVNCPPFNPTSVCVDKFDNIYVLSGKRIILLSPLGSFEREILNHTCNAVFLHVILVKHKDRPRTPDTFFLVMTSVN</sequence>
<dbReference type="InterPro" id="IPR047153">
    <property type="entry name" value="TRIM45/56/19-like"/>
</dbReference>
<dbReference type="InterPro" id="IPR013083">
    <property type="entry name" value="Znf_RING/FYVE/PHD"/>
</dbReference>
<protein>
    <recommendedName>
        <fullName evidence="3">RING-type E3 ubiquitin transferase</fullName>
        <ecNumber evidence="3">2.3.2.27</ecNumber>
    </recommendedName>
</protein>
<dbReference type="PANTHER" id="PTHR25462:SF229">
    <property type="entry name" value="TRANSCRIPTION INTERMEDIARY FACTOR 1-BETA"/>
    <property type="match status" value="1"/>
</dbReference>
<evidence type="ECO:0000256" key="2">
    <source>
        <dbReference type="ARBA" id="ARBA00008518"/>
    </source>
</evidence>
<keyword evidence="4" id="KW-0479">Metal-binding</keyword>
<dbReference type="Pfam" id="PF00643">
    <property type="entry name" value="zf-B_box"/>
    <property type="match status" value="1"/>
</dbReference>
<dbReference type="InterPro" id="IPR017907">
    <property type="entry name" value="Znf_RING_CS"/>
</dbReference>
<dbReference type="SUPFAM" id="SSF57845">
    <property type="entry name" value="B-box zinc-binding domain"/>
    <property type="match status" value="1"/>
</dbReference>
<accession>A0A3B3S1G3</accession>
<dbReference type="GO" id="GO:0008270">
    <property type="term" value="F:zinc ion binding"/>
    <property type="evidence" value="ECO:0007669"/>
    <property type="project" value="UniProtKB-KW"/>
</dbReference>
<comment type="catalytic activity">
    <reaction evidence="1">
        <text>S-ubiquitinyl-[E2 ubiquitin-conjugating enzyme]-L-cysteine + [acceptor protein]-L-lysine = [E2 ubiquitin-conjugating enzyme]-L-cysteine + N(6)-ubiquitinyl-[acceptor protein]-L-lysine.</text>
        <dbReference type="EC" id="2.3.2.27"/>
    </reaction>
</comment>
<dbReference type="PROSITE" id="PS00518">
    <property type="entry name" value="ZF_RING_1"/>
    <property type="match status" value="1"/>
</dbReference>
<dbReference type="SUPFAM" id="SSF57850">
    <property type="entry name" value="RING/U-box"/>
    <property type="match status" value="1"/>
</dbReference>
<dbReference type="GO" id="GO:0061630">
    <property type="term" value="F:ubiquitin protein ligase activity"/>
    <property type="evidence" value="ECO:0007669"/>
    <property type="project" value="UniProtKB-EC"/>
</dbReference>
<dbReference type="PROSITE" id="PS50119">
    <property type="entry name" value="ZF_BBOX"/>
    <property type="match status" value="2"/>
</dbReference>
<organism evidence="11 12">
    <name type="scientific">Paramormyrops kingsleyae</name>
    <dbReference type="NCBI Taxonomy" id="1676925"/>
    <lineage>
        <taxon>Eukaryota</taxon>
        <taxon>Metazoa</taxon>
        <taxon>Chordata</taxon>
        <taxon>Craniata</taxon>
        <taxon>Vertebrata</taxon>
        <taxon>Euteleostomi</taxon>
        <taxon>Actinopterygii</taxon>
        <taxon>Neopterygii</taxon>
        <taxon>Teleostei</taxon>
        <taxon>Osteoglossocephala</taxon>
        <taxon>Osteoglossomorpha</taxon>
        <taxon>Osteoglossiformes</taxon>
        <taxon>Mormyridae</taxon>
        <taxon>Paramormyrops</taxon>
    </lineage>
</organism>
<feature type="coiled-coil region" evidence="8">
    <location>
        <begin position="215"/>
        <end position="249"/>
    </location>
</feature>
<name>A0A3B3S1G3_9TELE</name>
<dbReference type="AlphaFoldDB" id="A0A3B3S1G3"/>
<evidence type="ECO:0000259" key="9">
    <source>
        <dbReference type="PROSITE" id="PS50089"/>
    </source>
</evidence>
<evidence type="ECO:0000313" key="12">
    <source>
        <dbReference type="Proteomes" id="UP000261540"/>
    </source>
</evidence>
<evidence type="ECO:0000256" key="4">
    <source>
        <dbReference type="ARBA" id="ARBA00022723"/>
    </source>
</evidence>
<dbReference type="Ensembl" id="ENSPKIT00000005265.1">
    <property type="protein sequence ID" value="ENSPKIP00000024557.1"/>
    <property type="gene ID" value="ENSPKIG00000007762.1"/>
</dbReference>
<evidence type="ECO:0000313" key="11">
    <source>
        <dbReference type="Ensembl" id="ENSPKIP00000024557.1"/>
    </source>
</evidence>
<evidence type="ECO:0000256" key="8">
    <source>
        <dbReference type="SAM" id="Coils"/>
    </source>
</evidence>